<dbReference type="InterPro" id="IPR036388">
    <property type="entry name" value="WH-like_DNA-bd_sf"/>
</dbReference>
<evidence type="ECO:0000256" key="4">
    <source>
        <dbReference type="ARBA" id="ARBA00023163"/>
    </source>
</evidence>
<dbReference type="GO" id="GO:0042791">
    <property type="term" value="P:5S class rRNA transcription by RNA polymerase III"/>
    <property type="evidence" value="ECO:0007669"/>
    <property type="project" value="TreeGrafter"/>
</dbReference>
<dbReference type="GO" id="GO:0003677">
    <property type="term" value="F:DNA binding"/>
    <property type="evidence" value="ECO:0007669"/>
    <property type="project" value="UniProtKB-KW"/>
</dbReference>
<proteinExistence type="predicted"/>
<dbReference type="GO" id="GO:0005634">
    <property type="term" value="C:nucleus"/>
    <property type="evidence" value="ECO:0007669"/>
    <property type="project" value="UniProtKB-SubCell"/>
</dbReference>
<name>A0AAD9MMW3_PROWI</name>
<dbReference type="Pfam" id="PF24657">
    <property type="entry name" value="DUF7646"/>
    <property type="match status" value="1"/>
</dbReference>
<dbReference type="InterPro" id="IPR056467">
    <property type="entry name" value="eWH_GTF3C1"/>
</dbReference>
<dbReference type="GO" id="GO:0006384">
    <property type="term" value="P:transcription initiation at RNA polymerase III promoter"/>
    <property type="evidence" value="ECO:0007669"/>
    <property type="project" value="InterPro"/>
</dbReference>
<dbReference type="InterPro" id="IPR056063">
    <property type="entry name" value="DUF7646"/>
</dbReference>
<comment type="caution">
    <text evidence="8">The sequence shown here is derived from an EMBL/GenBank/DDBJ whole genome shotgun (WGS) entry which is preliminary data.</text>
</comment>
<keyword evidence="4" id="KW-0804">Transcription</keyword>
<dbReference type="InterPro" id="IPR003034">
    <property type="entry name" value="SAP_dom"/>
</dbReference>
<dbReference type="EMBL" id="JASFZW010000001">
    <property type="protein sequence ID" value="KAK2080298.1"/>
    <property type="molecule type" value="Genomic_DNA"/>
</dbReference>
<dbReference type="Gene3D" id="1.10.720.30">
    <property type="entry name" value="SAP domain"/>
    <property type="match status" value="1"/>
</dbReference>
<dbReference type="InterPro" id="IPR056020">
    <property type="entry name" value="DUF7599"/>
</dbReference>
<evidence type="ECO:0000256" key="2">
    <source>
        <dbReference type="ARBA" id="ARBA00022553"/>
    </source>
</evidence>
<accession>A0AAD9MMW3</accession>
<dbReference type="GO" id="GO:0000127">
    <property type="term" value="C:transcription factor TFIIIC complex"/>
    <property type="evidence" value="ECO:0007669"/>
    <property type="project" value="InterPro"/>
</dbReference>
<dbReference type="Pfam" id="PF04182">
    <property type="entry name" value="B-block_TFIIIC"/>
    <property type="match status" value="1"/>
</dbReference>
<evidence type="ECO:0000313" key="8">
    <source>
        <dbReference type="EMBL" id="KAK2080298.1"/>
    </source>
</evidence>
<dbReference type="PROSITE" id="PS50800">
    <property type="entry name" value="SAP"/>
    <property type="match status" value="1"/>
</dbReference>
<feature type="compositionally biased region" description="Low complexity" evidence="6">
    <location>
        <begin position="319"/>
        <end position="331"/>
    </location>
</feature>
<feature type="compositionally biased region" description="Acidic residues" evidence="6">
    <location>
        <begin position="932"/>
        <end position="947"/>
    </location>
</feature>
<dbReference type="SMART" id="SM00513">
    <property type="entry name" value="SAP"/>
    <property type="match status" value="1"/>
</dbReference>
<keyword evidence="5" id="KW-0539">Nucleus</keyword>
<feature type="compositionally biased region" description="Low complexity" evidence="6">
    <location>
        <begin position="756"/>
        <end position="765"/>
    </location>
</feature>
<sequence length="1348" mass="144115">MGSASDDLQNAALGLFDAQLQTRFGLSEVQLQTLRLVGATGAQGAFQNQLAASVGSENRNFFYVIRNLENRGLVTKHPAVVAQPRNNNFFSNHVQTNVIHLTRFAPNDLKFLDPGVKQEALQASDAQGAGHFGTVDDSAQFLAVSERLASLPDCQAIEQELKTALGMSGVRGHRLWRRLRGVLLKRGCIEEFIGQHNSKPVKCIRLLKPWAPEDSGESGDDEDVRGGIQGRQLAEETIDRQILRAILDAGEEGITVSDAHTALGLNLKRNASRLKELQQRYGLTSATTNQGRMLVGRYRAPAALLERYRASQRGLSGVAAPAARLAPATDATPERPGVPESAHADAAPSTQRPCGEMHHARIQWLVEEIARVGFMLVVELGRFLARAESERLGKPLAQPPDRKTCNRVVQRAVESNTLAVLTINMPSKHGTLVNRSQRVVVLPDTAPDEDFVSRVYKHYQSYVHLIRSSKAPNSIASRAARAVGRGGLLPQVQGARFFQPPRRQAAREDEQLLAQNKVSAMQQQIMNGYQVGKMVRASKLHQSILEAAGDAGGPPSLGAEGARLYLVTSVPASVAPSKQRTVTLDASDRSTRIISAATIWNSMKVIGCSAPSDDVLRLAASGKSLAVPLMAAVETEPVRPSEENLYGVASVAYIERAAGPQPEAYDLRSAAGVAAYWSALEDAALEMGAGKRGAPLSAAHLTALANVTTQRCRELAASMDLHIDAVMSFVRQRKARQRADRLQGLNGTAGSEESDSVASLSSSSSSEDEHQLVAGLERGHVPWQGLPPALLFPETDQRKMRWHQEEDKQLLRCWVRFLAVNGPDKPLFWRRIPDRPPGLRAASLRHRLKVLFRSEGTGENMQQLKEIAARTAPGALFRILGLAPTEEEEARAAALIQGVAAAAPGQYKRGATGLPPAGSCASWSRSTRAPAAEEDEEEESGEEEEEEAARQPGAEEEQTALTERAQLARLSRLLLGSEPEVATGPGDKEDAASLIISKDSLGALTGHILAALLQLELDRGLAPLDPDAGKNPPQAPLLSSLLPLLAAVPHAELKAAFGRLVACGAVNPLGAQRQPLRISSTLKKLLLVRCMDDTMDAEPLAMDTGTVAGLQADALPRCWVGHDGKTVLASPASALERKLAILGGCAPALIDSLVDAQVLQLEKAASPQPALTILTACFGHHTAPADSQSAGEQYVVMGPSGVEEWQAGGNRHLSLAQGTSVTVLDQWDGPGQHITVEELKNGASSTLPKLPAELQESLLKSLESPAGEAEAAEVVEAAATTEVPSAAPAEPLAVAAPAKPVAADKPLKLSSKLTKRDLKAMLEKKGLPTTGRKIDLLDRLRKAAKASA</sequence>
<keyword evidence="9" id="KW-1185">Reference proteome</keyword>
<dbReference type="Pfam" id="PF02037">
    <property type="entry name" value="SAP"/>
    <property type="match status" value="1"/>
</dbReference>
<dbReference type="Pfam" id="PF24101">
    <property type="entry name" value="WHD_GTF3C1"/>
    <property type="match status" value="1"/>
</dbReference>
<dbReference type="Gene3D" id="1.10.10.10">
    <property type="entry name" value="Winged helix-like DNA-binding domain superfamily/Winged helix DNA-binding domain"/>
    <property type="match status" value="1"/>
</dbReference>
<comment type="subcellular location">
    <subcellularLocation>
        <location evidence="1">Nucleus</location>
    </subcellularLocation>
</comment>
<evidence type="ECO:0000256" key="3">
    <source>
        <dbReference type="ARBA" id="ARBA00023125"/>
    </source>
</evidence>
<dbReference type="InterPro" id="IPR036361">
    <property type="entry name" value="SAP_dom_sf"/>
</dbReference>
<keyword evidence="3" id="KW-0238">DNA-binding</keyword>
<organism evidence="8 9">
    <name type="scientific">Prototheca wickerhamii</name>
    <dbReference type="NCBI Taxonomy" id="3111"/>
    <lineage>
        <taxon>Eukaryota</taxon>
        <taxon>Viridiplantae</taxon>
        <taxon>Chlorophyta</taxon>
        <taxon>core chlorophytes</taxon>
        <taxon>Trebouxiophyceae</taxon>
        <taxon>Chlorellales</taxon>
        <taxon>Chlorellaceae</taxon>
        <taxon>Prototheca</taxon>
    </lineage>
</organism>
<gene>
    <name evidence="8" type="ORF">QBZ16_000151</name>
</gene>
<dbReference type="SUPFAM" id="SSF68906">
    <property type="entry name" value="SAP domain"/>
    <property type="match status" value="1"/>
</dbReference>
<dbReference type="InterPro" id="IPR007309">
    <property type="entry name" value="TFIIIC_Bblock-bd"/>
</dbReference>
<evidence type="ECO:0000313" key="9">
    <source>
        <dbReference type="Proteomes" id="UP001255856"/>
    </source>
</evidence>
<dbReference type="SUPFAM" id="SSF46785">
    <property type="entry name" value="Winged helix' DNA-binding domain"/>
    <property type="match status" value="1"/>
</dbReference>
<feature type="region of interest" description="Disordered" evidence="6">
    <location>
        <begin position="740"/>
        <end position="771"/>
    </location>
</feature>
<dbReference type="PANTHER" id="PTHR15180">
    <property type="entry name" value="GENERAL TRANSCRIPTION FACTOR 3C POLYPEPTIDE 1"/>
    <property type="match status" value="1"/>
</dbReference>
<dbReference type="Proteomes" id="UP001255856">
    <property type="component" value="Unassembled WGS sequence"/>
</dbReference>
<dbReference type="PANTHER" id="PTHR15180:SF1">
    <property type="entry name" value="GENERAL TRANSCRIPTION FACTOR 3C POLYPEPTIDE 1"/>
    <property type="match status" value="1"/>
</dbReference>
<dbReference type="InterPro" id="IPR036390">
    <property type="entry name" value="WH_DNA-bd_sf"/>
</dbReference>
<reference evidence="8" key="1">
    <citation type="submission" date="2021-01" db="EMBL/GenBank/DDBJ databases">
        <authorList>
            <person name="Eckstrom K.M.E."/>
        </authorList>
    </citation>
    <scope>NUCLEOTIDE SEQUENCE</scope>
    <source>
        <strain evidence="8">UVCC 0001</strain>
    </source>
</reference>
<feature type="domain" description="SAP" evidence="7">
    <location>
        <begin position="1310"/>
        <end position="1344"/>
    </location>
</feature>
<dbReference type="Pfam" id="PF24538">
    <property type="entry name" value="DUF7599"/>
    <property type="match status" value="1"/>
</dbReference>
<evidence type="ECO:0000256" key="1">
    <source>
        <dbReference type="ARBA" id="ARBA00004123"/>
    </source>
</evidence>
<evidence type="ECO:0000256" key="6">
    <source>
        <dbReference type="SAM" id="MobiDB-lite"/>
    </source>
</evidence>
<feature type="region of interest" description="Disordered" evidence="6">
    <location>
        <begin position="913"/>
        <end position="960"/>
    </location>
</feature>
<protein>
    <recommendedName>
        <fullName evidence="7">SAP domain-containing protein</fullName>
    </recommendedName>
</protein>
<feature type="region of interest" description="Disordered" evidence="6">
    <location>
        <begin position="319"/>
        <end position="354"/>
    </location>
</feature>
<evidence type="ECO:0000256" key="5">
    <source>
        <dbReference type="ARBA" id="ARBA00023242"/>
    </source>
</evidence>
<keyword evidence="2" id="KW-0597">Phosphoprotein</keyword>
<dbReference type="InterPro" id="IPR044210">
    <property type="entry name" value="Tfc3-like"/>
</dbReference>
<evidence type="ECO:0000259" key="7">
    <source>
        <dbReference type="PROSITE" id="PS50800"/>
    </source>
</evidence>